<evidence type="ECO:0000313" key="3">
    <source>
        <dbReference type="EMBL" id="OJH40905.1"/>
    </source>
</evidence>
<evidence type="ECO:0000313" key="4">
    <source>
        <dbReference type="Proteomes" id="UP000182229"/>
    </source>
</evidence>
<dbReference type="InterPro" id="IPR032466">
    <property type="entry name" value="Metal_Hydrolase"/>
</dbReference>
<dbReference type="AlphaFoldDB" id="A0A1L9BFB9"/>
<keyword evidence="1" id="KW-0456">Lyase</keyword>
<dbReference type="OrthoDB" id="1407586at2"/>
<reference evidence="4" key="1">
    <citation type="submission" date="2016-11" db="EMBL/GenBank/DDBJ databases">
        <authorList>
            <person name="Shukria A."/>
            <person name="Stevens D.C."/>
        </authorList>
    </citation>
    <scope>NUCLEOTIDE SEQUENCE [LARGE SCALE GENOMIC DNA]</scope>
    <source>
        <strain evidence="4">Cbfe23</strain>
    </source>
</reference>
<proteinExistence type="predicted"/>
<evidence type="ECO:0000256" key="1">
    <source>
        <dbReference type="ARBA" id="ARBA00023239"/>
    </source>
</evidence>
<dbReference type="STRING" id="83449.BON30_08255"/>
<feature type="domain" description="Amidohydrolase-related" evidence="2">
    <location>
        <begin position="3"/>
        <end position="249"/>
    </location>
</feature>
<keyword evidence="4" id="KW-1185">Reference proteome</keyword>
<dbReference type="GO" id="GO:0016831">
    <property type="term" value="F:carboxy-lyase activity"/>
    <property type="evidence" value="ECO:0007669"/>
    <property type="project" value="InterPro"/>
</dbReference>
<sequence>MIIDAHAHVSPTTYGATEQYLEVLSQSGIDQAVICPGGMLDVRKMSEFVSGQKKPDAVPKNEYVGNCVQSSPKLIGMACVNPCDPQAAEKLEQYLEQGFRGLMVSPLVHKFNFQDDSMAELARLCGEHGVPVVSHNGWRPGANTGDYALLARKCPRTNFILEHMGQLPTDGEATQTAAELDNFFLETSLSSYLHVVETVKKTGASKVIFGSEFPLSHPALEMRKVLLLPITDAEREQILGGNIRELLHLD</sequence>
<evidence type="ECO:0000259" key="2">
    <source>
        <dbReference type="Pfam" id="PF04909"/>
    </source>
</evidence>
<protein>
    <submittedName>
        <fullName evidence="3">Amidohydrolase</fullName>
    </submittedName>
</protein>
<dbReference type="EMBL" id="MPIN01000002">
    <property type="protein sequence ID" value="OJH40905.1"/>
    <property type="molecule type" value="Genomic_DNA"/>
</dbReference>
<dbReference type="GO" id="GO:0016787">
    <property type="term" value="F:hydrolase activity"/>
    <property type="evidence" value="ECO:0007669"/>
    <property type="project" value="UniProtKB-KW"/>
</dbReference>
<dbReference type="Gene3D" id="3.20.20.140">
    <property type="entry name" value="Metal-dependent hydrolases"/>
    <property type="match status" value="1"/>
</dbReference>
<comment type="caution">
    <text evidence="3">The sequence shown here is derived from an EMBL/GenBank/DDBJ whole genome shotgun (WGS) entry which is preliminary data.</text>
</comment>
<name>A0A1L9BFB9_9BACT</name>
<dbReference type="Proteomes" id="UP000182229">
    <property type="component" value="Unassembled WGS sequence"/>
</dbReference>
<dbReference type="InterPro" id="IPR032465">
    <property type="entry name" value="ACMSD"/>
</dbReference>
<keyword evidence="3" id="KW-0378">Hydrolase</keyword>
<dbReference type="PANTHER" id="PTHR21240">
    <property type="entry name" value="2-AMINO-3-CARBOXYLMUCONATE-6-SEMIALDEHYDE DECARBOXYLASE"/>
    <property type="match status" value="1"/>
</dbReference>
<accession>A0A1L9BFB9</accession>
<dbReference type="SUPFAM" id="SSF51556">
    <property type="entry name" value="Metallo-dependent hydrolases"/>
    <property type="match status" value="1"/>
</dbReference>
<dbReference type="InterPro" id="IPR006680">
    <property type="entry name" value="Amidohydro-rel"/>
</dbReference>
<dbReference type="RefSeq" id="WP_071897344.1">
    <property type="nucleotide sequence ID" value="NZ_MPIN01000002.1"/>
</dbReference>
<reference evidence="3 4" key="2">
    <citation type="submission" date="2016-12" db="EMBL/GenBank/DDBJ databases">
        <title>Draft Genome Sequence of Cystobacter ferrugineus Strain Cbfe23.</title>
        <authorList>
            <person name="Akbar S."/>
            <person name="Dowd S.E."/>
            <person name="Stevens D.C."/>
        </authorList>
    </citation>
    <scope>NUCLEOTIDE SEQUENCE [LARGE SCALE GENOMIC DNA]</scope>
    <source>
        <strain evidence="3 4">Cbfe23</strain>
    </source>
</reference>
<dbReference type="Pfam" id="PF04909">
    <property type="entry name" value="Amidohydro_2"/>
    <property type="match status" value="1"/>
</dbReference>
<organism evidence="3 4">
    <name type="scientific">Cystobacter ferrugineus</name>
    <dbReference type="NCBI Taxonomy" id="83449"/>
    <lineage>
        <taxon>Bacteria</taxon>
        <taxon>Pseudomonadati</taxon>
        <taxon>Myxococcota</taxon>
        <taxon>Myxococcia</taxon>
        <taxon>Myxococcales</taxon>
        <taxon>Cystobacterineae</taxon>
        <taxon>Archangiaceae</taxon>
        <taxon>Cystobacter</taxon>
    </lineage>
</organism>
<gene>
    <name evidence="3" type="ORF">BON30_08255</name>
</gene>